<comment type="miscellaneous">
    <text evidence="8">The reaction proceeds by a bi uni uni bi ping pong mechanism.</text>
</comment>
<protein>
    <recommendedName>
        <fullName evidence="8">Pantothenate synthetase</fullName>
        <shortName evidence="8">PS</shortName>
        <ecNumber evidence="8">6.3.2.1</ecNumber>
    </recommendedName>
    <alternativeName>
        <fullName evidence="8">Pantoate--beta-alanine ligase</fullName>
    </alternativeName>
    <alternativeName>
        <fullName evidence="8">Pantoate-activating enzyme</fullName>
    </alternativeName>
</protein>
<dbReference type="EC" id="6.3.2.1" evidence="8"/>
<evidence type="ECO:0000256" key="2">
    <source>
        <dbReference type="ARBA" id="ARBA00009256"/>
    </source>
</evidence>
<keyword evidence="5 8" id="KW-0547">Nucleotide-binding</keyword>
<comment type="similarity">
    <text evidence="2 8">Belongs to the pantothenate synthetase family.</text>
</comment>
<reference evidence="9 10" key="1">
    <citation type="submission" date="2018-09" db="EMBL/GenBank/DDBJ databases">
        <title>A clostridial neurotoxin that targets Anopheles mosquitoes.</title>
        <authorList>
            <person name="Contreras E."/>
            <person name="Masuyer G."/>
            <person name="Qureshi N."/>
            <person name="Chawla S."/>
            <person name="Lim H.L."/>
            <person name="Chen J."/>
            <person name="Stenmark P."/>
            <person name="Gill S."/>
        </authorList>
    </citation>
    <scope>NUCLEOTIDE SEQUENCE [LARGE SCALE GENOMIC DNA]</scope>
    <source>
        <strain evidence="9 10">Cbm</strain>
    </source>
</reference>
<comment type="subcellular location">
    <subcellularLocation>
        <location evidence="8">Cytoplasm</location>
    </subcellularLocation>
</comment>
<proteinExistence type="inferred from homology"/>
<dbReference type="GO" id="GO:0005524">
    <property type="term" value="F:ATP binding"/>
    <property type="evidence" value="ECO:0007669"/>
    <property type="project" value="UniProtKB-KW"/>
</dbReference>
<keyword evidence="6 8" id="KW-0067">ATP-binding</keyword>
<dbReference type="SUPFAM" id="SSF52374">
    <property type="entry name" value="Nucleotidylyl transferase"/>
    <property type="match status" value="1"/>
</dbReference>
<dbReference type="AlphaFoldDB" id="A0A5P3XB97"/>
<keyword evidence="3 8" id="KW-0436">Ligase</keyword>
<evidence type="ECO:0000256" key="7">
    <source>
        <dbReference type="ARBA" id="ARBA00048258"/>
    </source>
</evidence>
<dbReference type="FunFam" id="3.40.50.620:FF:000013">
    <property type="entry name" value="Pantothenate synthetase"/>
    <property type="match status" value="1"/>
</dbReference>
<comment type="catalytic activity">
    <reaction evidence="7 8">
        <text>(R)-pantoate + beta-alanine + ATP = (R)-pantothenate + AMP + diphosphate + H(+)</text>
        <dbReference type="Rhea" id="RHEA:10912"/>
        <dbReference type="ChEBI" id="CHEBI:15378"/>
        <dbReference type="ChEBI" id="CHEBI:15980"/>
        <dbReference type="ChEBI" id="CHEBI:29032"/>
        <dbReference type="ChEBI" id="CHEBI:30616"/>
        <dbReference type="ChEBI" id="CHEBI:33019"/>
        <dbReference type="ChEBI" id="CHEBI:57966"/>
        <dbReference type="ChEBI" id="CHEBI:456215"/>
        <dbReference type="EC" id="6.3.2.1"/>
    </reaction>
</comment>
<feature type="active site" description="Proton donor" evidence="8">
    <location>
        <position position="37"/>
    </location>
</feature>
<dbReference type="GO" id="GO:0005829">
    <property type="term" value="C:cytosol"/>
    <property type="evidence" value="ECO:0007669"/>
    <property type="project" value="TreeGrafter"/>
</dbReference>
<feature type="binding site" evidence="8">
    <location>
        <position position="61"/>
    </location>
    <ligand>
        <name>(R)-pantoate</name>
        <dbReference type="ChEBI" id="CHEBI:15980"/>
    </ligand>
</feature>
<keyword evidence="8" id="KW-0963">Cytoplasm</keyword>
<dbReference type="GO" id="GO:0015940">
    <property type="term" value="P:pantothenate biosynthetic process"/>
    <property type="evidence" value="ECO:0007669"/>
    <property type="project" value="UniProtKB-UniRule"/>
</dbReference>
<evidence type="ECO:0000313" key="10">
    <source>
        <dbReference type="Proteomes" id="UP000326961"/>
    </source>
</evidence>
<evidence type="ECO:0000256" key="8">
    <source>
        <dbReference type="HAMAP-Rule" id="MF_00158"/>
    </source>
</evidence>
<dbReference type="InterPro" id="IPR003721">
    <property type="entry name" value="Pantoate_ligase"/>
</dbReference>
<dbReference type="HAMAP" id="MF_00158">
    <property type="entry name" value="PanC"/>
    <property type="match status" value="1"/>
</dbReference>
<evidence type="ECO:0000313" key="9">
    <source>
        <dbReference type="EMBL" id="QEZ68257.1"/>
    </source>
</evidence>
<feature type="binding site" evidence="8">
    <location>
        <begin position="147"/>
        <end position="150"/>
    </location>
    <ligand>
        <name>ATP</name>
        <dbReference type="ChEBI" id="CHEBI:30616"/>
    </ligand>
</feature>
<evidence type="ECO:0000256" key="4">
    <source>
        <dbReference type="ARBA" id="ARBA00022655"/>
    </source>
</evidence>
<dbReference type="Gene3D" id="3.30.1300.10">
    <property type="entry name" value="Pantoate-beta-alanine ligase, C-terminal domain"/>
    <property type="match status" value="1"/>
</dbReference>
<evidence type="ECO:0000256" key="6">
    <source>
        <dbReference type="ARBA" id="ARBA00022840"/>
    </source>
</evidence>
<sequence>MKIINNIKEIRKQVKDWKNDGLSIALVPTMGYLHEGHESLIKKASEDNDKVIVSIFVNPMQFGINEDLSTYPRNIDRDSDICEKNGASLIFNPSVEEMYTDGFSTFVDLNNLTSGLCGKSRPTHFRGVCTVVSKLFNIVNPDKAYFGQKDAQQLSIIKQMVTDLNFDIEIVSCPIVREADGLAKSSRNTYLSKEERQASTIINKSLKKAKALIKSGERDSKNIIDFIKNEINEEPLAKIDYVSIVDNNTIKNTKTVEDGSLIAVAVFIGNTRLIDNFIYK</sequence>
<feature type="binding site" evidence="8">
    <location>
        <begin position="30"/>
        <end position="37"/>
    </location>
    <ligand>
        <name>ATP</name>
        <dbReference type="ChEBI" id="CHEBI:30616"/>
    </ligand>
</feature>
<dbReference type="NCBIfam" id="TIGR00018">
    <property type="entry name" value="panC"/>
    <property type="match status" value="1"/>
</dbReference>
<accession>A0A5P3XB97</accession>
<dbReference type="Proteomes" id="UP000326961">
    <property type="component" value="Chromosome"/>
</dbReference>
<dbReference type="InterPro" id="IPR042176">
    <property type="entry name" value="Pantoate_ligase_C"/>
</dbReference>
<evidence type="ECO:0000256" key="3">
    <source>
        <dbReference type="ARBA" id="ARBA00022598"/>
    </source>
</evidence>
<dbReference type="Gene3D" id="3.40.50.620">
    <property type="entry name" value="HUPs"/>
    <property type="match status" value="1"/>
</dbReference>
<comment type="function">
    <text evidence="8">Catalyzes the condensation of pantoate with beta-alanine in an ATP-dependent reaction via a pantoyl-adenylate intermediate.</text>
</comment>
<dbReference type="RefSeq" id="WP_150886083.1">
    <property type="nucleotide sequence ID" value="NZ_CP032452.1"/>
</dbReference>
<dbReference type="PANTHER" id="PTHR21299">
    <property type="entry name" value="CYTIDYLATE KINASE/PANTOATE-BETA-ALANINE LIGASE"/>
    <property type="match status" value="1"/>
</dbReference>
<organism evidence="9 10">
    <name type="scientific">Paraclostridium bifermentans</name>
    <name type="common">Clostridium bifermentans</name>
    <dbReference type="NCBI Taxonomy" id="1490"/>
    <lineage>
        <taxon>Bacteria</taxon>
        <taxon>Bacillati</taxon>
        <taxon>Bacillota</taxon>
        <taxon>Clostridia</taxon>
        <taxon>Peptostreptococcales</taxon>
        <taxon>Peptostreptococcaceae</taxon>
        <taxon>Paraclostridium</taxon>
    </lineage>
</organism>
<feature type="binding site" evidence="8">
    <location>
        <begin position="184"/>
        <end position="187"/>
    </location>
    <ligand>
        <name>ATP</name>
        <dbReference type="ChEBI" id="CHEBI:30616"/>
    </ligand>
</feature>
<keyword evidence="4 8" id="KW-0566">Pantothenate biosynthesis</keyword>
<evidence type="ECO:0000256" key="1">
    <source>
        <dbReference type="ARBA" id="ARBA00004990"/>
    </source>
</evidence>
<dbReference type="InterPro" id="IPR014729">
    <property type="entry name" value="Rossmann-like_a/b/a_fold"/>
</dbReference>
<dbReference type="PANTHER" id="PTHR21299:SF1">
    <property type="entry name" value="PANTOATE--BETA-ALANINE LIGASE"/>
    <property type="match status" value="1"/>
</dbReference>
<comment type="pathway">
    <text evidence="1 8">Cofactor biosynthesis; (R)-pantothenate biosynthesis; (R)-pantothenate from (R)-pantoate and beta-alanine: step 1/1.</text>
</comment>
<dbReference type="Pfam" id="PF02569">
    <property type="entry name" value="Pantoate_ligase"/>
    <property type="match status" value="1"/>
</dbReference>
<evidence type="ECO:0000256" key="5">
    <source>
        <dbReference type="ARBA" id="ARBA00022741"/>
    </source>
</evidence>
<dbReference type="EMBL" id="CP032452">
    <property type="protein sequence ID" value="QEZ68257.1"/>
    <property type="molecule type" value="Genomic_DNA"/>
</dbReference>
<feature type="binding site" evidence="8">
    <location>
        <position position="176"/>
    </location>
    <ligand>
        <name>ATP</name>
        <dbReference type="ChEBI" id="CHEBI:30616"/>
    </ligand>
</feature>
<dbReference type="FunFam" id="3.30.1300.10:FF:000001">
    <property type="entry name" value="Pantothenate synthetase"/>
    <property type="match status" value="1"/>
</dbReference>
<feature type="binding site" evidence="8">
    <location>
        <position position="61"/>
    </location>
    <ligand>
        <name>beta-alanine</name>
        <dbReference type="ChEBI" id="CHEBI:57966"/>
    </ligand>
</feature>
<comment type="subunit">
    <text evidence="8">Homodimer.</text>
</comment>
<dbReference type="UniPathway" id="UPA00028">
    <property type="reaction ID" value="UER00005"/>
</dbReference>
<gene>
    <name evidence="8" type="primary">panC</name>
    <name evidence="9" type="ORF">D4A35_04610</name>
</gene>
<name>A0A5P3XB97_PARBF</name>
<dbReference type="GO" id="GO:0004592">
    <property type="term" value="F:pantoate-beta-alanine ligase activity"/>
    <property type="evidence" value="ECO:0007669"/>
    <property type="project" value="UniProtKB-UniRule"/>
</dbReference>
<feature type="binding site" evidence="8">
    <location>
        <position position="153"/>
    </location>
    <ligand>
        <name>(R)-pantoate</name>
        <dbReference type="ChEBI" id="CHEBI:15980"/>
    </ligand>
</feature>
<dbReference type="CDD" id="cd00560">
    <property type="entry name" value="PanC"/>
    <property type="match status" value="1"/>
</dbReference>